<comment type="caution">
    <text evidence="7">The sequence shown here is derived from an EMBL/GenBank/DDBJ whole genome shotgun (WGS) entry which is preliminary data.</text>
</comment>
<feature type="region of interest" description="Disordered" evidence="5">
    <location>
        <begin position="143"/>
        <end position="162"/>
    </location>
</feature>
<evidence type="ECO:0000313" key="7">
    <source>
        <dbReference type="EMBL" id="MEA5446588.1"/>
    </source>
</evidence>
<proteinExistence type="predicted"/>
<evidence type="ECO:0000256" key="5">
    <source>
        <dbReference type="SAM" id="MobiDB-lite"/>
    </source>
</evidence>
<dbReference type="InterPro" id="IPR051459">
    <property type="entry name" value="Cytochrome_c-type_DH"/>
</dbReference>
<keyword evidence="3 4" id="KW-0408">Iron</keyword>
<dbReference type="SUPFAM" id="SSF46626">
    <property type="entry name" value="Cytochrome c"/>
    <property type="match status" value="1"/>
</dbReference>
<dbReference type="RefSeq" id="WP_346052942.1">
    <property type="nucleotide sequence ID" value="NZ_JAYGII010000041.1"/>
</dbReference>
<dbReference type="InterPro" id="IPR036909">
    <property type="entry name" value="Cyt_c-like_dom_sf"/>
</dbReference>
<keyword evidence="8" id="KW-1185">Reference proteome</keyword>
<dbReference type="Proteomes" id="UP001302316">
    <property type="component" value="Unassembled WGS sequence"/>
</dbReference>
<keyword evidence="1 4" id="KW-0349">Heme</keyword>
<dbReference type="GO" id="GO:0020037">
    <property type="term" value="F:heme binding"/>
    <property type="evidence" value="ECO:0007669"/>
    <property type="project" value="InterPro"/>
</dbReference>
<dbReference type="GO" id="GO:0046872">
    <property type="term" value="F:metal ion binding"/>
    <property type="evidence" value="ECO:0007669"/>
    <property type="project" value="UniProtKB-KW"/>
</dbReference>
<dbReference type="EMBL" id="JAYGII010000041">
    <property type="protein sequence ID" value="MEA5446588.1"/>
    <property type="molecule type" value="Genomic_DNA"/>
</dbReference>
<dbReference type="InterPro" id="IPR009056">
    <property type="entry name" value="Cyt_c-like_dom"/>
</dbReference>
<feature type="compositionally biased region" description="Basic and acidic residues" evidence="5">
    <location>
        <begin position="143"/>
        <end position="152"/>
    </location>
</feature>
<dbReference type="PANTHER" id="PTHR35008:SF4">
    <property type="entry name" value="BLL4482 PROTEIN"/>
    <property type="match status" value="1"/>
</dbReference>
<evidence type="ECO:0000256" key="1">
    <source>
        <dbReference type="ARBA" id="ARBA00022617"/>
    </source>
</evidence>
<dbReference type="GO" id="GO:0009055">
    <property type="term" value="F:electron transfer activity"/>
    <property type="evidence" value="ECO:0007669"/>
    <property type="project" value="InterPro"/>
</dbReference>
<name>A0AAP6JGT8_9GAMM</name>
<evidence type="ECO:0000256" key="4">
    <source>
        <dbReference type="PROSITE-ProRule" id="PRU00433"/>
    </source>
</evidence>
<dbReference type="PANTHER" id="PTHR35008">
    <property type="entry name" value="BLL4482 PROTEIN-RELATED"/>
    <property type="match status" value="1"/>
</dbReference>
<accession>A0AAP6JGT8</accession>
<organism evidence="7 8">
    <name type="scientific">Natronospira elongata</name>
    <dbReference type="NCBI Taxonomy" id="3110268"/>
    <lineage>
        <taxon>Bacteria</taxon>
        <taxon>Pseudomonadati</taxon>
        <taxon>Pseudomonadota</taxon>
        <taxon>Gammaproteobacteria</taxon>
        <taxon>Natronospirales</taxon>
        <taxon>Natronospiraceae</taxon>
        <taxon>Natronospira</taxon>
    </lineage>
</organism>
<dbReference type="PROSITE" id="PS51007">
    <property type="entry name" value="CYTC"/>
    <property type="match status" value="1"/>
</dbReference>
<reference evidence="7 8" key="1">
    <citation type="submission" date="2023-12" db="EMBL/GenBank/DDBJ databases">
        <title>Whole-genome sequencing of halo(alkali)philic microorganisms from hypersaline lakes.</title>
        <authorList>
            <person name="Sorokin D.Y."/>
            <person name="Merkel A.Y."/>
            <person name="Messina E."/>
            <person name="Yakimov M."/>
        </authorList>
    </citation>
    <scope>NUCLEOTIDE SEQUENCE [LARGE SCALE GENOMIC DNA]</scope>
    <source>
        <strain evidence="7 8">AB-CW1</strain>
    </source>
</reference>
<evidence type="ECO:0000313" key="8">
    <source>
        <dbReference type="Proteomes" id="UP001302316"/>
    </source>
</evidence>
<gene>
    <name evidence="7" type="ORF">VCB98_12245</name>
</gene>
<dbReference type="Gene3D" id="1.10.760.10">
    <property type="entry name" value="Cytochrome c-like domain"/>
    <property type="match status" value="1"/>
</dbReference>
<keyword evidence="2 4" id="KW-0479">Metal-binding</keyword>
<evidence type="ECO:0000259" key="6">
    <source>
        <dbReference type="PROSITE" id="PS51007"/>
    </source>
</evidence>
<feature type="domain" description="Cytochrome c" evidence="6">
    <location>
        <begin position="32"/>
        <end position="125"/>
    </location>
</feature>
<protein>
    <submittedName>
        <fullName evidence="7">Cytochrome c</fullName>
    </submittedName>
</protein>
<dbReference type="AlphaFoldDB" id="A0AAP6JGT8"/>
<evidence type="ECO:0000256" key="3">
    <source>
        <dbReference type="ARBA" id="ARBA00023004"/>
    </source>
</evidence>
<evidence type="ECO:0000256" key="2">
    <source>
        <dbReference type="ARBA" id="ARBA00022723"/>
    </source>
</evidence>
<sequence>MSIILAALGVGLYTWLSQGGDPLPSTSQSVPVGHEQGYSVYESNCMACHGGDGAGRPGAFPPLEGHVSELLGRDGGREYLLDVVLNGVSGPTEIDDEVYDGFMPGFRQLSDEEIAALMNYLSQAWGNSEALPADFELVTAEEVAERRSRELTPRAVGESQPR</sequence>
<dbReference type="Pfam" id="PF13442">
    <property type="entry name" value="Cytochrome_CBB3"/>
    <property type="match status" value="1"/>
</dbReference>